<dbReference type="RefSeq" id="WP_281144008.1">
    <property type="nucleotide sequence ID" value="NZ_CP123967.1"/>
</dbReference>
<name>A0ABY8PUS3_9ACTN</name>
<gene>
    <name evidence="1" type="ORF">QH948_08450</name>
</gene>
<dbReference type="InterPro" id="IPR011013">
    <property type="entry name" value="Gal_mutarotase_sf_dom"/>
</dbReference>
<proteinExistence type="predicted"/>
<protein>
    <submittedName>
        <fullName evidence="1">Aldose 1-epimerase family protein</fullName>
    </submittedName>
</protein>
<evidence type="ECO:0000313" key="2">
    <source>
        <dbReference type="Proteomes" id="UP001244136"/>
    </source>
</evidence>
<dbReference type="InterPro" id="IPR014718">
    <property type="entry name" value="GH-type_carb-bd"/>
</dbReference>
<dbReference type="InterPro" id="IPR037480">
    <property type="entry name" value="YihR-like"/>
</dbReference>
<dbReference type="CDD" id="cd09022">
    <property type="entry name" value="Aldose_epim_Ec_YihR"/>
    <property type="match status" value="1"/>
</dbReference>
<accession>A0ABY8PUS3</accession>
<organism evidence="1 2">
    <name type="scientific">Tessaracoccus lacteus</name>
    <dbReference type="NCBI Taxonomy" id="3041766"/>
    <lineage>
        <taxon>Bacteria</taxon>
        <taxon>Bacillati</taxon>
        <taxon>Actinomycetota</taxon>
        <taxon>Actinomycetes</taxon>
        <taxon>Propionibacteriales</taxon>
        <taxon>Propionibacteriaceae</taxon>
        <taxon>Tessaracoccus</taxon>
    </lineage>
</organism>
<dbReference type="Proteomes" id="UP001244136">
    <property type="component" value="Chromosome"/>
</dbReference>
<dbReference type="SUPFAM" id="SSF74650">
    <property type="entry name" value="Galactose mutarotase-like"/>
    <property type="match status" value="1"/>
</dbReference>
<dbReference type="Gene3D" id="2.70.98.10">
    <property type="match status" value="1"/>
</dbReference>
<sequence length="293" mass="31659">MTTLPTGLQYSIAAGRFGAVVTEVGATLRSLTIDGDEVLSTFAEDQAPFGSRGRQLVPWPNRIRDGRYSFDGVDYQLPITEVPRNTALHGLGDGVGWRLVKRSDDEVVLAGVIFAQAGWNAVLEVEIGHRLDREDGLIVTVTTTNIGGTRAPYGYGAHPYVKADLATAKLTHTFSRELIVDPVRLLPIELAPVSERCDFRGGRVIGDTELDTAFAGVEGAWSVKLETADRTVEFWADGTQDWGQIYTDPSRQAIAIEPMTCGPDAFNEGPTHDGVIVLEPGETTSCSWGIIVG</sequence>
<evidence type="ECO:0000313" key="1">
    <source>
        <dbReference type="EMBL" id="WGT46195.1"/>
    </source>
</evidence>
<dbReference type="Pfam" id="PF01263">
    <property type="entry name" value="Aldose_epim"/>
    <property type="match status" value="1"/>
</dbReference>
<dbReference type="InterPro" id="IPR008183">
    <property type="entry name" value="Aldose_1/G6P_1-epimerase"/>
</dbReference>
<reference evidence="1 2" key="1">
    <citation type="journal article" date="2008" name="Int. J. Syst. Evol. Microbiol.">
        <title>Tessaracoccus flavescens sp. nov., isolated from marine sediment.</title>
        <authorList>
            <person name="Lee D.W."/>
            <person name="Lee S.D."/>
        </authorList>
    </citation>
    <scope>NUCLEOTIDE SEQUENCE [LARGE SCALE GENOMIC DNA]</scope>
    <source>
        <strain evidence="1 2">T21</strain>
    </source>
</reference>
<keyword evidence="2" id="KW-1185">Reference proteome</keyword>
<dbReference type="EMBL" id="CP123967">
    <property type="protein sequence ID" value="WGT46195.1"/>
    <property type="molecule type" value="Genomic_DNA"/>
</dbReference>